<gene>
    <name evidence="10" type="ORF">J437_LFUL016881</name>
</gene>
<evidence type="ECO:0000256" key="7">
    <source>
        <dbReference type="ARBA" id="ARBA00029903"/>
    </source>
</evidence>
<feature type="compositionally biased region" description="Basic and acidic residues" evidence="8">
    <location>
        <begin position="272"/>
        <end position="284"/>
    </location>
</feature>
<dbReference type="InterPro" id="IPR036444">
    <property type="entry name" value="PLipase_A2_dom_sf"/>
</dbReference>
<proteinExistence type="predicted"/>
<evidence type="ECO:0000256" key="3">
    <source>
        <dbReference type="ARBA" id="ARBA00013278"/>
    </source>
</evidence>
<reference evidence="10" key="2">
    <citation type="submission" date="2017-10" db="EMBL/GenBank/DDBJ databases">
        <title>Ladona fulva Genome sequencing and assembly.</title>
        <authorList>
            <person name="Murali S."/>
            <person name="Richards S."/>
            <person name="Bandaranaike D."/>
            <person name="Bellair M."/>
            <person name="Blankenburg K."/>
            <person name="Chao H."/>
            <person name="Dinh H."/>
            <person name="Doddapaneni H."/>
            <person name="Dugan-Rocha S."/>
            <person name="Elkadiri S."/>
            <person name="Gnanaolivu R."/>
            <person name="Hernandez B."/>
            <person name="Skinner E."/>
            <person name="Javaid M."/>
            <person name="Lee S."/>
            <person name="Li M."/>
            <person name="Ming W."/>
            <person name="Munidasa M."/>
            <person name="Muniz J."/>
            <person name="Nguyen L."/>
            <person name="Hughes D."/>
            <person name="Osuji N."/>
            <person name="Pu L.-L."/>
            <person name="Puazo M."/>
            <person name="Qu C."/>
            <person name="Quiroz J."/>
            <person name="Raj R."/>
            <person name="Weissenberger G."/>
            <person name="Xin Y."/>
            <person name="Zou X."/>
            <person name="Han Y."/>
            <person name="Worley K."/>
            <person name="Muzny D."/>
            <person name="Gibbs R."/>
        </authorList>
    </citation>
    <scope>NUCLEOTIDE SEQUENCE</scope>
    <source>
        <strain evidence="10">Sampled in the wild</strain>
    </source>
</reference>
<dbReference type="GO" id="GO:0006644">
    <property type="term" value="P:phospholipid metabolic process"/>
    <property type="evidence" value="ECO:0007669"/>
    <property type="project" value="InterPro"/>
</dbReference>
<evidence type="ECO:0000256" key="5">
    <source>
        <dbReference type="ARBA" id="ARBA00022963"/>
    </source>
</evidence>
<dbReference type="InterPro" id="IPR016090">
    <property type="entry name" value="PLA2-like_dom"/>
</dbReference>
<dbReference type="OrthoDB" id="8187220at2759"/>
<keyword evidence="5" id="KW-0442">Lipid degradation</keyword>
<dbReference type="EMBL" id="KZ309073">
    <property type="protein sequence ID" value="KAG8236767.1"/>
    <property type="molecule type" value="Genomic_DNA"/>
</dbReference>
<evidence type="ECO:0000256" key="6">
    <source>
        <dbReference type="ARBA" id="ARBA00023098"/>
    </source>
</evidence>
<dbReference type="AlphaFoldDB" id="A0A8K0P882"/>
<dbReference type="InterPro" id="IPR033113">
    <property type="entry name" value="PLA2_histidine"/>
</dbReference>
<evidence type="ECO:0000256" key="8">
    <source>
        <dbReference type="SAM" id="MobiDB-lite"/>
    </source>
</evidence>
<evidence type="ECO:0000259" key="9">
    <source>
        <dbReference type="Pfam" id="PF05826"/>
    </source>
</evidence>
<evidence type="ECO:0000256" key="4">
    <source>
        <dbReference type="ARBA" id="ARBA00022525"/>
    </source>
</evidence>
<evidence type="ECO:0000313" key="11">
    <source>
        <dbReference type="Proteomes" id="UP000792457"/>
    </source>
</evidence>
<dbReference type="CDD" id="cd04704">
    <property type="entry name" value="PLA2_bee_venom_like"/>
    <property type="match status" value="1"/>
</dbReference>
<dbReference type="GO" id="GO:0005576">
    <property type="term" value="C:extracellular region"/>
    <property type="evidence" value="ECO:0007669"/>
    <property type="project" value="UniProtKB-SubCell"/>
</dbReference>
<comment type="cofactor">
    <cofactor evidence="1">
        <name>Ca(2+)</name>
        <dbReference type="ChEBI" id="CHEBI:29108"/>
    </cofactor>
</comment>
<evidence type="ECO:0000313" key="10">
    <source>
        <dbReference type="EMBL" id="KAG8236767.1"/>
    </source>
</evidence>
<reference evidence="10" key="1">
    <citation type="submission" date="2013-04" db="EMBL/GenBank/DDBJ databases">
        <authorList>
            <person name="Qu J."/>
            <person name="Murali S.C."/>
            <person name="Bandaranaike D."/>
            <person name="Bellair M."/>
            <person name="Blankenburg K."/>
            <person name="Chao H."/>
            <person name="Dinh H."/>
            <person name="Doddapaneni H."/>
            <person name="Downs B."/>
            <person name="Dugan-Rocha S."/>
            <person name="Elkadiri S."/>
            <person name="Gnanaolivu R.D."/>
            <person name="Hernandez B."/>
            <person name="Javaid M."/>
            <person name="Jayaseelan J.C."/>
            <person name="Lee S."/>
            <person name="Li M."/>
            <person name="Ming W."/>
            <person name="Munidasa M."/>
            <person name="Muniz J."/>
            <person name="Nguyen L."/>
            <person name="Ongeri F."/>
            <person name="Osuji N."/>
            <person name="Pu L.-L."/>
            <person name="Puazo M."/>
            <person name="Qu C."/>
            <person name="Quiroz J."/>
            <person name="Raj R."/>
            <person name="Weissenberger G."/>
            <person name="Xin Y."/>
            <person name="Zou X."/>
            <person name="Han Y."/>
            <person name="Richards S."/>
            <person name="Worley K."/>
            <person name="Muzny D."/>
            <person name="Gibbs R."/>
        </authorList>
    </citation>
    <scope>NUCLEOTIDE SEQUENCE</scope>
    <source>
        <strain evidence="10">Sampled in the wild</strain>
    </source>
</reference>
<comment type="subcellular location">
    <subcellularLocation>
        <location evidence="2">Secreted</location>
    </subcellularLocation>
</comment>
<feature type="domain" description="Phospholipase A2-like central" evidence="9">
    <location>
        <begin position="78"/>
        <end position="170"/>
    </location>
</feature>
<dbReference type="Pfam" id="PF05826">
    <property type="entry name" value="Phospholip_A2_2"/>
    <property type="match status" value="1"/>
</dbReference>
<feature type="region of interest" description="Disordered" evidence="8">
    <location>
        <begin position="176"/>
        <end position="195"/>
    </location>
</feature>
<evidence type="ECO:0000256" key="2">
    <source>
        <dbReference type="ARBA" id="ARBA00004613"/>
    </source>
</evidence>
<dbReference type="GO" id="GO:0050482">
    <property type="term" value="P:arachidonate secretion"/>
    <property type="evidence" value="ECO:0007669"/>
    <property type="project" value="InterPro"/>
</dbReference>
<dbReference type="EC" id="3.1.1.4" evidence="3"/>
<dbReference type="Gene3D" id="1.20.90.10">
    <property type="entry name" value="Phospholipase A2 domain"/>
    <property type="match status" value="1"/>
</dbReference>
<feature type="compositionally biased region" description="Polar residues" evidence="8">
    <location>
        <begin position="176"/>
        <end position="186"/>
    </location>
</feature>
<dbReference type="SUPFAM" id="SSF48619">
    <property type="entry name" value="Phospholipase A2, PLA2"/>
    <property type="match status" value="1"/>
</dbReference>
<protein>
    <recommendedName>
        <fullName evidence="3">phospholipase A2</fullName>
        <ecNumber evidence="3">3.1.1.4</ecNumber>
    </recommendedName>
    <alternativeName>
        <fullName evidence="7">Phosphatidylcholine 2-acylhydrolase</fullName>
    </alternativeName>
</protein>
<dbReference type="GO" id="GO:0016042">
    <property type="term" value="P:lipid catabolic process"/>
    <property type="evidence" value="ECO:0007669"/>
    <property type="project" value="UniProtKB-KW"/>
</dbReference>
<evidence type="ECO:0000256" key="1">
    <source>
        <dbReference type="ARBA" id="ARBA00001913"/>
    </source>
</evidence>
<comment type="caution">
    <text evidence="10">The sequence shown here is derived from an EMBL/GenBank/DDBJ whole genome shotgun (WGS) entry which is preliminary data.</text>
</comment>
<organism evidence="10 11">
    <name type="scientific">Ladona fulva</name>
    <name type="common">Scarce chaser dragonfly</name>
    <name type="synonym">Libellula fulva</name>
    <dbReference type="NCBI Taxonomy" id="123851"/>
    <lineage>
        <taxon>Eukaryota</taxon>
        <taxon>Metazoa</taxon>
        <taxon>Ecdysozoa</taxon>
        <taxon>Arthropoda</taxon>
        <taxon>Hexapoda</taxon>
        <taxon>Insecta</taxon>
        <taxon>Pterygota</taxon>
        <taxon>Palaeoptera</taxon>
        <taxon>Odonata</taxon>
        <taxon>Epiprocta</taxon>
        <taxon>Anisoptera</taxon>
        <taxon>Libelluloidea</taxon>
        <taxon>Libellulidae</taxon>
        <taxon>Ladona</taxon>
    </lineage>
</organism>
<keyword evidence="11" id="KW-1185">Reference proteome</keyword>
<accession>A0A8K0P882</accession>
<feature type="region of interest" description="Disordered" evidence="8">
    <location>
        <begin position="244"/>
        <end position="285"/>
    </location>
</feature>
<dbReference type="PANTHER" id="PTHR12253">
    <property type="entry name" value="RH14732P"/>
    <property type="match status" value="1"/>
</dbReference>
<dbReference type="GO" id="GO:0004623">
    <property type="term" value="F:phospholipase A2 activity"/>
    <property type="evidence" value="ECO:0007669"/>
    <property type="project" value="UniProtKB-EC"/>
</dbReference>
<name>A0A8K0P882_LADFU</name>
<sequence>MVVGNFSGIYNATGTGGDMAKGHVLLNLLVIYEILYSAAVGTSAMDNEEEAIFSLLDPCTPLLEALVIQSFSFIFQLGTKWCGPGDLAKNYRDLGQLSKEDRCCRKHDLCPEQITRGQCMKGLCNSSPFTRSHCECDEHFRRCLQSLKTPAADTIGALYFNIGSNTCFAESRDGTLNSAGRTSETQSESERKDLEVWRKTRAAPSFKSVTRRKTSECSRKQICLYKYYAQQPYVEATERRLAVPAAEKGSQQKRRSSRQSKYTDDQISTIDRAQRDRQTEKEDPPAETISTFLYHLLRTTGVLLPKGL</sequence>
<keyword evidence="4" id="KW-0964">Secreted</keyword>
<dbReference type="PROSITE" id="PS00118">
    <property type="entry name" value="PA2_HIS"/>
    <property type="match status" value="1"/>
</dbReference>
<keyword evidence="6" id="KW-0443">Lipid metabolism</keyword>
<dbReference type="Proteomes" id="UP000792457">
    <property type="component" value="Unassembled WGS sequence"/>
</dbReference>